<evidence type="ECO:0000259" key="6">
    <source>
        <dbReference type="Pfam" id="PF00206"/>
    </source>
</evidence>
<dbReference type="Gene3D" id="1.10.40.30">
    <property type="entry name" value="Fumarase/aspartase (C-terminal domain)"/>
    <property type="match status" value="1"/>
</dbReference>
<dbReference type="NCBIfam" id="TIGR00838">
    <property type="entry name" value="argH"/>
    <property type="match status" value="1"/>
</dbReference>
<dbReference type="Proteomes" id="UP001179181">
    <property type="component" value="Unassembled WGS sequence"/>
</dbReference>
<dbReference type="HAMAP" id="MF_00006">
    <property type="entry name" value="Arg_succ_lyase"/>
    <property type="match status" value="1"/>
</dbReference>
<dbReference type="EMBL" id="JAASQJ010000005">
    <property type="protein sequence ID" value="NIJ55527.1"/>
    <property type="molecule type" value="Genomic_DNA"/>
</dbReference>
<dbReference type="PANTHER" id="PTHR43814:SF1">
    <property type="entry name" value="ARGININOSUCCINATE LYASE"/>
    <property type="match status" value="1"/>
</dbReference>
<sequence length="467" mass="52276">MTKPPGLAVNLREGSHHKNTRSVLKLWQKENTVTSEKIEKFTVGKDREMDLYLAESDVLGNLAHAMMLETIGLLTSNELIALKDELKVIYSEIQKGAFSIEDGVEDVHSQVELMLTRKLGDTGKKIHSGRSRNDQVLVDMKLYTRARLFEVVQATEKLFNVLIQKSEDHKNDLLPGYTHLQIAMPSSFGLWFGAYAEGLIDDIIQLNAAYRLANRNPLGSGAGYGSSFPLNRQLTTDLLGFEGMHHNVVYAQMSRGRTEQAALTAISSLAATVSRLAMDVCLYNSQNFSFIILPDDLTTGSSIMPHKKNPDVAELLRAKANRMKALPMEVTMVLSNLPSGYHRDMQLLKEILMPAFDEILDCLDIAAFMLENMKVKQNLLDDPKYDLLFSVERVNELVFSGVPFRDAYKQVGSEIGDGSYVPPRKLKHTHEGSIGNLQTGEIRERMQAEIAVFGYDKVQQALEKLIL</sequence>
<dbReference type="GO" id="GO:0004056">
    <property type="term" value="F:argininosuccinate lyase activity"/>
    <property type="evidence" value="ECO:0007669"/>
    <property type="project" value="UniProtKB-EC"/>
</dbReference>
<evidence type="ECO:0000256" key="3">
    <source>
        <dbReference type="ARBA" id="ARBA00012338"/>
    </source>
</evidence>
<dbReference type="InterPro" id="IPR020557">
    <property type="entry name" value="Fumarate_lyase_CS"/>
</dbReference>
<accession>A0ABX0URT4</accession>
<feature type="domain" description="Fumarate lyase N-terminal" evidence="6">
    <location>
        <begin position="49"/>
        <end position="322"/>
    </location>
</feature>
<dbReference type="SUPFAM" id="SSF48557">
    <property type="entry name" value="L-aspartase-like"/>
    <property type="match status" value="1"/>
</dbReference>
<keyword evidence="4 5" id="KW-0055">Arginine biosynthesis</keyword>
<keyword evidence="5" id="KW-0028">Amino-acid biosynthesis</keyword>
<evidence type="ECO:0000256" key="1">
    <source>
        <dbReference type="ARBA" id="ARBA00000985"/>
    </source>
</evidence>
<evidence type="ECO:0000256" key="4">
    <source>
        <dbReference type="ARBA" id="ARBA00022571"/>
    </source>
</evidence>
<dbReference type="EC" id="4.3.2.1" evidence="3 5"/>
<comment type="pathway">
    <text evidence="2 5">Amino-acid biosynthesis; L-arginine biosynthesis; L-arginine from L-ornithine and carbamoyl phosphate: step 3/3.</text>
</comment>
<dbReference type="InterPro" id="IPR024083">
    <property type="entry name" value="Fumarase/histidase_N"/>
</dbReference>
<dbReference type="CDD" id="cd01359">
    <property type="entry name" value="Argininosuccinate_lyase"/>
    <property type="match status" value="1"/>
</dbReference>
<dbReference type="Gene3D" id="1.10.275.10">
    <property type="entry name" value="Fumarase/aspartase (N-terminal domain)"/>
    <property type="match status" value="1"/>
</dbReference>
<keyword evidence="5 7" id="KW-0456">Lyase</keyword>
<dbReference type="PROSITE" id="PS00163">
    <property type="entry name" value="FUMARATE_LYASES"/>
    <property type="match status" value="1"/>
</dbReference>
<organism evidence="7 8">
    <name type="scientific">Dyadobacter arcticus</name>
    <dbReference type="NCBI Taxonomy" id="1078754"/>
    <lineage>
        <taxon>Bacteria</taxon>
        <taxon>Pseudomonadati</taxon>
        <taxon>Bacteroidota</taxon>
        <taxon>Cytophagia</taxon>
        <taxon>Cytophagales</taxon>
        <taxon>Spirosomataceae</taxon>
        <taxon>Dyadobacter</taxon>
    </lineage>
</organism>
<gene>
    <name evidence="5" type="primary">argH</name>
    <name evidence="7" type="ORF">FHS68_004716</name>
</gene>
<comment type="catalytic activity">
    <reaction evidence="1 5">
        <text>2-(N(omega)-L-arginino)succinate = fumarate + L-arginine</text>
        <dbReference type="Rhea" id="RHEA:24020"/>
        <dbReference type="ChEBI" id="CHEBI:29806"/>
        <dbReference type="ChEBI" id="CHEBI:32682"/>
        <dbReference type="ChEBI" id="CHEBI:57472"/>
        <dbReference type="EC" id="4.3.2.1"/>
    </reaction>
</comment>
<dbReference type="PRINTS" id="PR00149">
    <property type="entry name" value="FUMRATELYASE"/>
</dbReference>
<keyword evidence="5" id="KW-0963">Cytoplasm</keyword>
<dbReference type="InterPro" id="IPR022761">
    <property type="entry name" value="Fumarate_lyase_N"/>
</dbReference>
<name>A0ABX0URT4_9BACT</name>
<comment type="similarity">
    <text evidence="5">Belongs to the lyase 1 family. Argininosuccinate lyase subfamily.</text>
</comment>
<keyword evidence="8" id="KW-1185">Reference proteome</keyword>
<dbReference type="Pfam" id="PF00206">
    <property type="entry name" value="Lyase_1"/>
    <property type="match status" value="1"/>
</dbReference>
<protein>
    <recommendedName>
        <fullName evidence="3 5">Argininosuccinate lyase</fullName>
        <shortName evidence="5">ASAL</shortName>
        <ecNumber evidence="3 5">4.3.2.1</ecNumber>
    </recommendedName>
    <alternativeName>
        <fullName evidence="5">Arginosuccinase</fullName>
    </alternativeName>
</protein>
<dbReference type="InterPro" id="IPR009049">
    <property type="entry name" value="Argininosuccinate_lyase"/>
</dbReference>
<proteinExistence type="inferred from homology"/>
<comment type="caution">
    <text evidence="7">The sequence shown here is derived from an EMBL/GenBank/DDBJ whole genome shotgun (WGS) entry which is preliminary data.</text>
</comment>
<comment type="subcellular location">
    <subcellularLocation>
        <location evidence="5">Cytoplasm</location>
    </subcellularLocation>
</comment>
<dbReference type="PRINTS" id="PR00145">
    <property type="entry name" value="ARGSUCLYASE"/>
</dbReference>
<dbReference type="InterPro" id="IPR008948">
    <property type="entry name" value="L-Aspartase-like"/>
</dbReference>
<evidence type="ECO:0000256" key="5">
    <source>
        <dbReference type="HAMAP-Rule" id="MF_00006"/>
    </source>
</evidence>
<dbReference type="Gene3D" id="1.20.200.10">
    <property type="entry name" value="Fumarase/aspartase (Central domain)"/>
    <property type="match status" value="1"/>
</dbReference>
<reference evidence="7 8" key="1">
    <citation type="submission" date="2020-03" db="EMBL/GenBank/DDBJ databases">
        <title>Genomic Encyclopedia of Type Strains, Phase IV (KMG-IV): sequencing the most valuable type-strain genomes for metagenomic binning, comparative biology and taxonomic classification.</title>
        <authorList>
            <person name="Goeker M."/>
        </authorList>
    </citation>
    <scope>NUCLEOTIDE SEQUENCE [LARGE SCALE GENOMIC DNA]</scope>
    <source>
        <strain evidence="7 8">DSM 102865</strain>
    </source>
</reference>
<dbReference type="PANTHER" id="PTHR43814">
    <property type="entry name" value="ARGININOSUCCINATE LYASE"/>
    <property type="match status" value="1"/>
</dbReference>
<dbReference type="InterPro" id="IPR000362">
    <property type="entry name" value="Fumarate_lyase_fam"/>
</dbReference>
<evidence type="ECO:0000313" key="8">
    <source>
        <dbReference type="Proteomes" id="UP001179181"/>
    </source>
</evidence>
<evidence type="ECO:0000313" key="7">
    <source>
        <dbReference type="EMBL" id="NIJ55527.1"/>
    </source>
</evidence>
<evidence type="ECO:0000256" key="2">
    <source>
        <dbReference type="ARBA" id="ARBA00004941"/>
    </source>
</evidence>